<dbReference type="RefSeq" id="XP_067712865.1">
    <property type="nucleotide sequence ID" value="XM_067856764.1"/>
</dbReference>
<dbReference type="PROSITE" id="PS00674">
    <property type="entry name" value="AAA"/>
    <property type="match status" value="1"/>
</dbReference>
<keyword evidence="14" id="KW-0496">Mitochondrion</keyword>
<proteinExistence type="inferred from homology"/>
<keyword evidence="13" id="KW-0482">Metalloprotease</keyword>
<dbReference type="SUPFAM" id="SSF140990">
    <property type="entry name" value="FtsH protease domain-like"/>
    <property type="match status" value="1"/>
</dbReference>
<keyword evidence="6" id="KW-0812">Transmembrane</keyword>
<keyword evidence="8" id="KW-0547">Nucleotide-binding</keyword>
<evidence type="ECO:0000256" key="11">
    <source>
        <dbReference type="ARBA" id="ARBA00022840"/>
    </source>
</evidence>
<evidence type="ECO:0000256" key="6">
    <source>
        <dbReference type="ARBA" id="ARBA00022692"/>
    </source>
</evidence>
<dbReference type="InterPro" id="IPR027417">
    <property type="entry name" value="P-loop_NTPase"/>
</dbReference>
<dbReference type="InterPro" id="IPR003959">
    <property type="entry name" value="ATPase_AAA_core"/>
</dbReference>
<feature type="region of interest" description="Disordered" evidence="16">
    <location>
        <begin position="79"/>
        <end position="132"/>
    </location>
</feature>
<dbReference type="GO" id="GO:0004222">
    <property type="term" value="F:metalloendopeptidase activity"/>
    <property type="evidence" value="ECO:0007669"/>
    <property type="project" value="InterPro"/>
</dbReference>
<keyword evidence="15" id="KW-0472">Membrane</keyword>
<dbReference type="GO" id="GO:0034982">
    <property type="term" value="P:mitochondrial protein processing"/>
    <property type="evidence" value="ECO:0007669"/>
    <property type="project" value="TreeGrafter"/>
</dbReference>
<protein>
    <submittedName>
        <fullName evidence="18">Mitochondrial respiratory chain complexes assembly protein</fullName>
    </submittedName>
</protein>
<dbReference type="Pfam" id="PF00004">
    <property type="entry name" value="AAA"/>
    <property type="match status" value="1"/>
</dbReference>
<evidence type="ECO:0000256" key="5">
    <source>
        <dbReference type="ARBA" id="ARBA00022670"/>
    </source>
</evidence>
<feature type="domain" description="AAA+ ATPase" evidence="17">
    <location>
        <begin position="337"/>
        <end position="478"/>
    </location>
</feature>
<dbReference type="Gene3D" id="1.20.58.760">
    <property type="entry name" value="Peptidase M41"/>
    <property type="match status" value="1"/>
</dbReference>
<keyword evidence="5" id="KW-0645">Protease</keyword>
<accession>A0AAV4LPN8</accession>
<dbReference type="InterPro" id="IPR037219">
    <property type="entry name" value="Peptidase_M41-like"/>
</dbReference>
<evidence type="ECO:0000256" key="2">
    <source>
        <dbReference type="ARBA" id="ARBA00004225"/>
    </source>
</evidence>
<dbReference type="NCBIfam" id="TIGR01241">
    <property type="entry name" value="FtsH_fam"/>
    <property type="match status" value="1"/>
</dbReference>
<keyword evidence="10" id="KW-0862">Zinc</keyword>
<dbReference type="Pfam" id="PF17862">
    <property type="entry name" value="AAA_lid_3"/>
    <property type="match status" value="1"/>
</dbReference>
<evidence type="ECO:0000256" key="13">
    <source>
        <dbReference type="ARBA" id="ARBA00023049"/>
    </source>
</evidence>
<dbReference type="AlphaFoldDB" id="A0AAV4LPN8"/>
<dbReference type="SMART" id="SM00382">
    <property type="entry name" value="AAA"/>
    <property type="match status" value="1"/>
</dbReference>
<evidence type="ECO:0000256" key="1">
    <source>
        <dbReference type="ARBA" id="ARBA00001947"/>
    </source>
</evidence>
<dbReference type="InterPro" id="IPR000642">
    <property type="entry name" value="Peptidase_M41"/>
</dbReference>
<dbReference type="Proteomes" id="UP001497744">
    <property type="component" value="Unassembled WGS sequence"/>
</dbReference>
<dbReference type="FunFam" id="3.40.50.300:FF:000001">
    <property type="entry name" value="ATP-dependent zinc metalloprotease FtsH"/>
    <property type="match status" value="1"/>
</dbReference>
<keyword evidence="9" id="KW-0378">Hydrolase</keyword>
<evidence type="ECO:0000256" key="12">
    <source>
        <dbReference type="ARBA" id="ARBA00022989"/>
    </source>
</evidence>
<evidence type="ECO:0000256" key="14">
    <source>
        <dbReference type="ARBA" id="ARBA00023128"/>
    </source>
</evidence>
<dbReference type="InterPro" id="IPR050928">
    <property type="entry name" value="ATP-dep_Zn_Metalloprotease"/>
</dbReference>
<evidence type="ECO:0000313" key="19">
    <source>
        <dbReference type="Proteomes" id="UP001497744"/>
    </source>
</evidence>
<evidence type="ECO:0000256" key="15">
    <source>
        <dbReference type="ARBA" id="ARBA00023136"/>
    </source>
</evidence>
<dbReference type="GO" id="GO:0005524">
    <property type="term" value="F:ATP binding"/>
    <property type="evidence" value="ECO:0007669"/>
    <property type="project" value="UniProtKB-KW"/>
</dbReference>
<keyword evidence="7" id="KW-0479">Metal-binding</keyword>
<comment type="caution">
    <text evidence="18">The sequence shown here is derived from an EMBL/GenBank/DDBJ whole genome shotgun (WGS) entry which is preliminary data.</text>
</comment>
<evidence type="ECO:0000256" key="3">
    <source>
        <dbReference type="ARBA" id="ARBA00010044"/>
    </source>
</evidence>
<dbReference type="InterPro" id="IPR041569">
    <property type="entry name" value="AAA_lid_3"/>
</dbReference>
<dbReference type="GeneID" id="94192277"/>
<evidence type="ECO:0000256" key="8">
    <source>
        <dbReference type="ARBA" id="ARBA00022741"/>
    </source>
</evidence>
<organism evidence="18 19">
    <name type="scientific">Babesia caballi</name>
    <dbReference type="NCBI Taxonomy" id="5871"/>
    <lineage>
        <taxon>Eukaryota</taxon>
        <taxon>Sar</taxon>
        <taxon>Alveolata</taxon>
        <taxon>Apicomplexa</taxon>
        <taxon>Aconoidasida</taxon>
        <taxon>Piroplasmida</taxon>
        <taxon>Babesiidae</taxon>
        <taxon>Babesia</taxon>
    </lineage>
</organism>
<dbReference type="PANTHER" id="PTHR43655:SF2">
    <property type="entry name" value="AFG3 LIKE MATRIX AAA PEPTIDASE SUBUNIT 2, ISOFORM A"/>
    <property type="match status" value="1"/>
</dbReference>
<keyword evidence="19" id="KW-1185">Reference proteome</keyword>
<feature type="region of interest" description="Disordered" evidence="16">
    <location>
        <begin position="778"/>
        <end position="804"/>
    </location>
</feature>
<gene>
    <name evidence="18" type="ORF">BcabD6B2_02290</name>
</gene>
<dbReference type="CDD" id="cd19501">
    <property type="entry name" value="RecA-like_FtsH"/>
    <property type="match status" value="1"/>
</dbReference>
<sequence>MLTAVWGSQAIRRLLGARGSILACHRDCSARCYATGKSISNRRRLHPSGIHSLAISHISPRPSVIELLQHRLFSGKAPNGFGKFTRRDDTSDADADKGSPENAKSDPASKNQKERSGSAESQDPNNPNNDEKRTLLGRLMEPYPLIFLSVGAVLLLDVLDSGGLRNEITMQEFMAKYLVRGHVNRIQIVNKDFCRCWLNTSPDHSMPSVVSFRVGSPDAFEQKLDDIQASMGLHPQDYIGVQYVNEVNFLGELKRSIPFLVVVLLLGIGLRKLTSRSTGGMERFFRMGKMNLVDAKDVKVEVRFKDVAGMHEAKREISEFVDFLKNPKAYEHYGAKIPKGALLCGAPGTGKTLLAKAVAGEANVPFYSISGSDFIEVFVGVGPSRVRDLFEKARKNAPAIVFIDEIDAVGKKRAKGGFSAGANDERENTLNQILVEMDGFKPSSGVIVLAGTNRADILDPALVRPGRFDRTITINRPDLDERFEIFKVHLSPLKLSSLLDVDDLARRLAALTPNFVGAEIANVANEAAIQAVRRKSTDGVALVDFDAAIERVMAGLRRSNALLSPSQKMAVAYHEVGHALVGWWLEHADPVLKVSIVPRSSGALGFSQQLPDEAMLFSREALLDKIAVILGGRAAEDIFIGRITTGATDDLNKVTRMCYAFVSQWGMNPAVGLVSYQRDAADETEFYRTYSETTAQLIDREVRSMIEGQYARVKALLSEKADLVHKLSQMLYQRETISYHDIASCVGEREFPVQEKLRPYVLSGLEWKSDAPKLPDCGSAAATVDPVAPAEAKDASDSTSKPDA</sequence>
<evidence type="ECO:0000256" key="4">
    <source>
        <dbReference type="ARBA" id="ARBA00010550"/>
    </source>
</evidence>
<keyword evidence="12" id="KW-1133">Transmembrane helix</keyword>
<feature type="compositionally biased region" description="Basic and acidic residues" evidence="16">
    <location>
        <begin position="791"/>
        <end position="804"/>
    </location>
</feature>
<dbReference type="FunFam" id="1.20.58.760:FF:000003">
    <property type="entry name" value="AFG3-like AAA ATPase 2"/>
    <property type="match status" value="1"/>
</dbReference>
<dbReference type="Gene3D" id="1.10.8.60">
    <property type="match status" value="1"/>
</dbReference>
<keyword evidence="11" id="KW-0067">ATP-binding</keyword>
<dbReference type="EMBL" id="BPLF01000001">
    <property type="protein sequence ID" value="GIX60794.1"/>
    <property type="molecule type" value="Genomic_DNA"/>
</dbReference>
<evidence type="ECO:0000256" key="7">
    <source>
        <dbReference type="ARBA" id="ARBA00022723"/>
    </source>
</evidence>
<dbReference type="Pfam" id="PF01434">
    <property type="entry name" value="Peptidase_M41"/>
    <property type="match status" value="1"/>
</dbReference>
<dbReference type="GO" id="GO:0016887">
    <property type="term" value="F:ATP hydrolysis activity"/>
    <property type="evidence" value="ECO:0007669"/>
    <property type="project" value="InterPro"/>
</dbReference>
<feature type="compositionally biased region" description="Polar residues" evidence="16">
    <location>
        <begin position="118"/>
        <end position="128"/>
    </location>
</feature>
<comment type="cofactor">
    <cofactor evidence="1">
        <name>Zn(2+)</name>
        <dbReference type="ChEBI" id="CHEBI:29105"/>
    </cofactor>
</comment>
<dbReference type="FunFam" id="1.10.8.60:FF:000019">
    <property type="entry name" value="AFG3-like AAA ATPase 2"/>
    <property type="match status" value="1"/>
</dbReference>
<dbReference type="InterPro" id="IPR005936">
    <property type="entry name" value="FtsH"/>
</dbReference>
<name>A0AAV4LPN8_BABCB</name>
<comment type="similarity">
    <text evidence="3">In the C-terminal section; belongs to the peptidase M41 family.</text>
</comment>
<evidence type="ECO:0000256" key="10">
    <source>
        <dbReference type="ARBA" id="ARBA00022833"/>
    </source>
</evidence>
<dbReference type="Gene3D" id="3.40.1690.20">
    <property type="match status" value="1"/>
</dbReference>
<evidence type="ECO:0000256" key="9">
    <source>
        <dbReference type="ARBA" id="ARBA00022801"/>
    </source>
</evidence>
<dbReference type="GO" id="GO:0005745">
    <property type="term" value="C:m-AAA complex"/>
    <property type="evidence" value="ECO:0007669"/>
    <property type="project" value="TreeGrafter"/>
</dbReference>
<dbReference type="HAMAP" id="MF_01458">
    <property type="entry name" value="FtsH"/>
    <property type="match status" value="1"/>
</dbReference>
<dbReference type="InterPro" id="IPR003960">
    <property type="entry name" value="ATPase_AAA_CS"/>
</dbReference>
<dbReference type="PANTHER" id="PTHR43655">
    <property type="entry name" value="ATP-DEPENDENT PROTEASE"/>
    <property type="match status" value="1"/>
</dbReference>
<reference evidence="18 19" key="1">
    <citation type="submission" date="2021-06" db="EMBL/GenBank/DDBJ databases">
        <title>Genome sequence of Babesia caballi.</title>
        <authorList>
            <person name="Yamagishi J."/>
            <person name="Kidaka T."/>
            <person name="Ochi A."/>
        </authorList>
    </citation>
    <scope>NUCLEOTIDE SEQUENCE [LARGE SCALE GENOMIC DNA]</scope>
    <source>
        <strain evidence="18">USDA-D6B2</strain>
    </source>
</reference>
<evidence type="ECO:0000259" key="17">
    <source>
        <dbReference type="SMART" id="SM00382"/>
    </source>
</evidence>
<comment type="subcellular location">
    <subcellularLocation>
        <location evidence="2">Mitochondrion membrane</location>
        <topology evidence="2">Multi-pass membrane protein</topology>
    </subcellularLocation>
</comment>
<dbReference type="GO" id="GO:0004176">
    <property type="term" value="F:ATP-dependent peptidase activity"/>
    <property type="evidence" value="ECO:0007669"/>
    <property type="project" value="InterPro"/>
</dbReference>
<dbReference type="InterPro" id="IPR003593">
    <property type="entry name" value="AAA+_ATPase"/>
</dbReference>
<dbReference type="SUPFAM" id="SSF52540">
    <property type="entry name" value="P-loop containing nucleoside triphosphate hydrolases"/>
    <property type="match status" value="1"/>
</dbReference>
<comment type="similarity">
    <text evidence="4">In the N-terminal section; belongs to the AAA ATPase family.</text>
</comment>
<feature type="compositionally biased region" description="Basic and acidic residues" evidence="16">
    <location>
        <begin position="85"/>
        <end position="99"/>
    </location>
</feature>
<evidence type="ECO:0000313" key="18">
    <source>
        <dbReference type="EMBL" id="GIX60794.1"/>
    </source>
</evidence>
<evidence type="ECO:0000256" key="16">
    <source>
        <dbReference type="SAM" id="MobiDB-lite"/>
    </source>
</evidence>
<dbReference type="Gene3D" id="3.40.50.300">
    <property type="entry name" value="P-loop containing nucleotide triphosphate hydrolases"/>
    <property type="match status" value="1"/>
</dbReference>
<dbReference type="GO" id="GO:0046872">
    <property type="term" value="F:metal ion binding"/>
    <property type="evidence" value="ECO:0007669"/>
    <property type="project" value="UniProtKB-KW"/>
</dbReference>